<feature type="coiled-coil region" evidence="8">
    <location>
        <begin position="302"/>
        <end position="347"/>
    </location>
</feature>
<dbReference type="Pfam" id="PF02321">
    <property type="entry name" value="OEP"/>
    <property type="match status" value="1"/>
</dbReference>
<dbReference type="PANTHER" id="PTHR30026:SF20">
    <property type="entry name" value="OUTER MEMBRANE PROTEIN TOLC"/>
    <property type="match status" value="1"/>
</dbReference>
<keyword evidence="10" id="KW-1185">Reference proteome</keyword>
<keyword evidence="4" id="KW-1134">Transmembrane beta strand</keyword>
<evidence type="ECO:0000256" key="7">
    <source>
        <dbReference type="ARBA" id="ARBA00023237"/>
    </source>
</evidence>
<evidence type="ECO:0000256" key="1">
    <source>
        <dbReference type="ARBA" id="ARBA00004442"/>
    </source>
</evidence>
<gene>
    <name evidence="9" type="ORF">MUG09_05795</name>
</gene>
<dbReference type="InterPro" id="IPR003423">
    <property type="entry name" value="OMP_efflux"/>
</dbReference>
<name>A0ABY4DDW2_9SPIR</name>
<comment type="subcellular location">
    <subcellularLocation>
        <location evidence="1">Cell outer membrane</location>
    </subcellularLocation>
</comment>
<comment type="similarity">
    <text evidence="2">Belongs to the outer membrane factor (OMF) (TC 1.B.17) family.</text>
</comment>
<keyword evidence="8" id="KW-0175">Coiled coil</keyword>
<dbReference type="Gene3D" id="1.20.1600.10">
    <property type="entry name" value="Outer membrane efflux proteins (OEP)"/>
    <property type="match status" value="1"/>
</dbReference>
<evidence type="ECO:0000313" key="9">
    <source>
        <dbReference type="EMBL" id="UOM52285.1"/>
    </source>
</evidence>
<keyword evidence="7" id="KW-0998">Cell outer membrane</keyword>
<proteinExistence type="inferred from homology"/>
<evidence type="ECO:0000256" key="6">
    <source>
        <dbReference type="ARBA" id="ARBA00023136"/>
    </source>
</evidence>
<evidence type="ECO:0000313" key="10">
    <source>
        <dbReference type="Proteomes" id="UP000829708"/>
    </source>
</evidence>
<dbReference type="InterPro" id="IPR051906">
    <property type="entry name" value="TolC-like"/>
</dbReference>
<dbReference type="EMBL" id="CP094929">
    <property type="protein sequence ID" value="UOM52285.1"/>
    <property type="molecule type" value="Genomic_DNA"/>
</dbReference>
<dbReference type="RefSeq" id="WP_244774422.1">
    <property type="nucleotide sequence ID" value="NZ_CP094929.1"/>
</dbReference>
<evidence type="ECO:0000256" key="5">
    <source>
        <dbReference type="ARBA" id="ARBA00022692"/>
    </source>
</evidence>
<dbReference type="SUPFAM" id="SSF56954">
    <property type="entry name" value="Outer membrane efflux proteins (OEP)"/>
    <property type="match status" value="1"/>
</dbReference>
<sequence>MPRLRIILLVFLLVCTPLTARQLTLEQALQSATASSLTAHNAKLTLEKQLNQASINAHLPSISISAGATASTSLLEQNSSAQISPAASLSFSLSSTDRYAKASNASLAKTAQTTYSSSLQSLGMQVMRAYWNVAAAQLSYEQQKAAWKQAQASLEAMQAKYEGGRASSLAVSQAKLAFSQASLTLESRKNDYESAKQTLQTLVGYEFEETADELLDIQSLKPLADLQNLVLATSSIQLLAYKIEQAEISLKQTHATTASPILAFSASTSLASSLSTAGNSYIRDTTQIGISVSLSLDPYLPNSSSQVTLENLQQDIALAENELQQGIHAAKSEVKTLYQNLMQLEAQLQYLFEYREASEVTFAYSQAAYEAGEITYLELMESEQHMQNARLSILQQQVTYTVSLYELAYLLETDVKTIINA</sequence>
<keyword evidence="6" id="KW-0472">Membrane</keyword>
<keyword evidence="5" id="KW-0812">Transmembrane</keyword>
<evidence type="ECO:0000256" key="4">
    <source>
        <dbReference type="ARBA" id="ARBA00022452"/>
    </source>
</evidence>
<organism evidence="9 10">
    <name type="scientific">Sphaerochaeta associata</name>
    <dbReference type="NCBI Taxonomy" id="1129264"/>
    <lineage>
        <taxon>Bacteria</taxon>
        <taxon>Pseudomonadati</taxon>
        <taxon>Spirochaetota</taxon>
        <taxon>Spirochaetia</taxon>
        <taxon>Spirochaetales</taxon>
        <taxon>Sphaerochaetaceae</taxon>
        <taxon>Sphaerochaeta</taxon>
    </lineage>
</organism>
<accession>A0ABY4DDW2</accession>
<dbReference type="Proteomes" id="UP000829708">
    <property type="component" value="Chromosome"/>
</dbReference>
<evidence type="ECO:0000256" key="3">
    <source>
        <dbReference type="ARBA" id="ARBA00022448"/>
    </source>
</evidence>
<keyword evidence="3" id="KW-0813">Transport</keyword>
<protein>
    <submittedName>
        <fullName evidence="9">TolC family protein</fullName>
    </submittedName>
</protein>
<reference evidence="10" key="1">
    <citation type="journal article" date="2024" name="J Bioinform Genom">
        <title>Complete genome sequence of the type strain bacterium Sphaerochaeta associata GLS2t (VKM B-2742)t.</title>
        <authorList>
            <person name="Troshina O.Y."/>
            <person name="Tepeeva A.N."/>
            <person name="Arzamasceva V.O."/>
            <person name="Whitman W.B."/>
            <person name="Varghese N."/>
            <person name="Shapiro N."/>
            <person name="Woyke T."/>
            <person name="Kripides N.C."/>
            <person name="Vasilenko O.V."/>
        </authorList>
    </citation>
    <scope>NUCLEOTIDE SEQUENCE [LARGE SCALE GENOMIC DNA]</scope>
    <source>
        <strain evidence="10">GLS2T</strain>
    </source>
</reference>
<evidence type="ECO:0000256" key="2">
    <source>
        <dbReference type="ARBA" id="ARBA00007613"/>
    </source>
</evidence>
<evidence type="ECO:0000256" key="8">
    <source>
        <dbReference type="SAM" id="Coils"/>
    </source>
</evidence>
<dbReference type="PANTHER" id="PTHR30026">
    <property type="entry name" value="OUTER MEMBRANE PROTEIN TOLC"/>
    <property type="match status" value="1"/>
</dbReference>